<evidence type="ECO:0000256" key="4">
    <source>
        <dbReference type="ARBA" id="ARBA00023015"/>
    </source>
</evidence>
<keyword evidence="2 7" id="KW-0853">WD repeat</keyword>
<feature type="repeat" description="WD" evidence="7">
    <location>
        <begin position="747"/>
        <end position="788"/>
    </location>
</feature>
<dbReference type="InterPro" id="IPR006594">
    <property type="entry name" value="LisH"/>
</dbReference>
<evidence type="ECO:0000256" key="8">
    <source>
        <dbReference type="SAM" id="MobiDB-lite"/>
    </source>
</evidence>
<reference evidence="10 11" key="1">
    <citation type="submission" date="2021-03" db="EMBL/GenBank/DDBJ databases">
        <authorList>
            <person name="King G.J."/>
            <person name="Bancroft I."/>
            <person name="Baten A."/>
            <person name="Bloomfield J."/>
            <person name="Borpatragohain P."/>
            <person name="He Z."/>
            <person name="Irish N."/>
            <person name="Irwin J."/>
            <person name="Liu K."/>
            <person name="Mauleon R.P."/>
            <person name="Moore J."/>
            <person name="Morris R."/>
            <person name="Ostergaard L."/>
            <person name="Wang B."/>
            <person name="Wells R."/>
        </authorList>
    </citation>
    <scope>NUCLEOTIDE SEQUENCE [LARGE SCALE GENOMIC DNA]</scope>
    <source>
        <strain evidence="10">R-o-18</strain>
        <tissue evidence="10">Leaf</tissue>
    </source>
</reference>
<feature type="repeat" description="WD" evidence="7">
    <location>
        <begin position="537"/>
        <end position="572"/>
    </location>
</feature>
<dbReference type="Pfam" id="PF08513">
    <property type="entry name" value="LisH"/>
    <property type="match status" value="1"/>
</dbReference>
<evidence type="ECO:0000313" key="11">
    <source>
        <dbReference type="Proteomes" id="UP000823674"/>
    </source>
</evidence>
<dbReference type="InterPro" id="IPR036322">
    <property type="entry name" value="WD40_repeat_dom_sf"/>
</dbReference>
<dbReference type="InterPro" id="IPR001680">
    <property type="entry name" value="WD40_rpt"/>
</dbReference>
<evidence type="ECO:0000256" key="2">
    <source>
        <dbReference type="ARBA" id="ARBA00022574"/>
    </source>
</evidence>
<evidence type="ECO:0000256" key="3">
    <source>
        <dbReference type="ARBA" id="ARBA00022737"/>
    </source>
</evidence>
<dbReference type="SMART" id="SM00667">
    <property type="entry name" value="LisH"/>
    <property type="match status" value="1"/>
</dbReference>
<sequence length="1117" mass="122858">MSQTNWEADKMLDVYIHDYLVKRDLKATAQAFQAEGKISLDPVAIDAPGGFLFEWWSVFWDIFIARTNEKHSEVAASYIERDSLDEAAMKRFGDNGGQMLDPNHASMLKSAGASGQPAGQVLHGASSGMSPQVQARNQQLPGSAVDMKSDINTVLTPRTAVPEGSLIGIPGSNQGNNLTLKGWPLTGFDQLRSGLLQPQKPFMQSPQQSFHGLNMLTPQHQQQLMMAQQNLNSQTVNDENRRLKMLLNNRNMSLGKDGLGGGSVGDVLPNVGSSLQPGGSLLPRGDTDMLLKLKMALLQQQQHQQQGGGNLAQPQALNQHSLSNQQTQSANHNIQQQDKLGGGGSISMDGGGMSNSFRGNEQVLKNQTGRKRKQPVSSSGPANSTGTANTTGPSPSSAPSTPSTHTPGDAVSMPNLPHGGGGSSKPVIMFGTEGTTGTLTSPSNQLADMDRFVEDGSLDDNVESFLSHEDGDQRDTVGRCMDVSKGFTFAEVNSVRASTSKVTCCHFSLDGKMLASAGHDKKAVIWHTDTMKPKTTLEEHTAMITDVRFSPNLPRLATSSFDKTVRVWDADNKGYSLRNFIGHSSMITSVDFHPNKDDLICSCDDDGEIRYWSINNGTCSRVYKGGSTQTRFQPRVGKYLAASSANVVSVLDVETQACRHSLQGHTNQINSVCWDASGDFLATVSEDMVKVWTFGTGNEGECVHELSCNGNKFQSCVFHPTYPSLLVVGCYQSLELWNMSQNKTMTLPAHDGLIASLAVSTATGLVASASHDKLVKLWKLTDHKRDTLSPCFDESIRRSLMGNEDSSEEVCSSGDMVTNLKASIRELSGKVREQNQRKCDVRDKLQQLRERINAEGVDVSVQEELIPLLRSLKELEKQESEVRSNCDAKRSALEDAVCDLEERVAKGEIPEEDLDVLLVESLDHLTSAKKELAATLREIVSLKRQIDDVPCQSELLQYGVLPLLLTYFKDDALYERRFSELNVCIQEKLQQTRKLYGTYNALLEIKDLMLKEISLLNSIGSQFQDVIGTPAGRVKLIDSMEGVMKGIQQERYNLVFKKSRDAVMLQKKSIPLQLQSKENVILYYEPSRKNALEMTEAEESSICYKQHHWLETRNVIR</sequence>
<evidence type="ECO:0000256" key="5">
    <source>
        <dbReference type="ARBA" id="ARBA00023163"/>
    </source>
</evidence>
<gene>
    <name evidence="10" type="primary">A01p006060.1_BraROA</name>
    <name evidence="10" type="ORF">IGI04_000530</name>
</gene>
<dbReference type="InterPro" id="IPR019775">
    <property type="entry name" value="WD40_repeat_CS"/>
</dbReference>
<keyword evidence="5" id="KW-0804">Transcription</keyword>
<feature type="domain" description="CCDC93 coiled-coil" evidence="9">
    <location>
        <begin position="974"/>
        <end position="1051"/>
    </location>
</feature>
<dbReference type="SMART" id="SM00320">
    <property type="entry name" value="WD40"/>
    <property type="match status" value="6"/>
</dbReference>
<dbReference type="PROSITE" id="PS50294">
    <property type="entry name" value="WD_REPEATS_REGION"/>
    <property type="match status" value="3"/>
</dbReference>
<organism evidence="10 11">
    <name type="scientific">Brassica rapa subsp. trilocularis</name>
    <dbReference type="NCBI Taxonomy" id="1813537"/>
    <lineage>
        <taxon>Eukaryota</taxon>
        <taxon>Viridiplantae</taxon>
        <taxon>Streptophyta</taxon>
        <taxon>Embryophyta</taxon>
        <taxon>Tracheophyta</taxon>
        <taxon>Spermatophyta</taxon>
        <taxon>Magnoliopsida</taxon>
        <taxon>eudicotyledons</taxon>
        <taxon>Gunneridae</taxon>
        <taxon>Pentapetalae</taxon>
        <taxon>rosids</taxon>
        <taxon>malvids</taxon>
        <taxon>Brassicales</taxon>
        <taxon>Brassicaceae</taxon>
        <taxon>Brassiceae</taxon>
        <taxon>Brassica</taxon>
    </lineage>
</organism>
<dbReference type="PROSITE" id="PS00678">
    <property type="entry name" value="WD_REPEATS_1"/>
    <property type="match status" value="1"/>
</dbReference>
<keyword evidence="11" id="KW-1185">Reference proteome</keyword>
<feature type="compositionally biased region" description="Low complexity" evidence="8">
    <location>
        <begin position="380"/>
        <end position="408"/>
    </location>
</feature>
<dbReference type="PANTHER" id="PTHR45093">
    <property type="entry name" value="TRANSCRIPTION ACTIVATOR MSS11"/>
    <property type="match status" value="1"/>
</dbReference>
<dbReference type="Pfam" id="PF09762">
    <property type="entry name" value="CCDC93_CC"/>
    <property type="match status" value="2"/>
</dbReference>
<comment type="subcellular location">
    <subcellularLocation>
        <location evidence="1">Nucleus</location>
    </subcellularLocation>
</comment>
<dbReference type="PANTHER" id="PTHR45093:SF2">
    <property type="entry name" value="LISH DOMAIN-CONTAINING PROTEIN"/>
    <property type="match status" value="1"/>
</dbReference>
<dbReference type="PROSITE" id="PS50896">
    <property type="entry name" value="LISH"/>
    <property type="match status" value="1"/>
</dbReference>
<comment type="caution">
    <text evidence="10">The sequence shown here is derived from an EMBL/GenBank/DDBJ whole genome shotgun (WGS) entry which is preliminary data.</text>
</comment>
<evidence type="ECO:0000256" key="6">
    <source>
        <dbReference type="ARBA" id="ARBA00023242"/>
    </source>
</evidence>
<evidence type="ECO:0000256" key="7">
    <source>
        <dbReference type="PROSITE-ProRule" id="PRU00221"/>
    </source>
</evidence>
<evidence type="ECO:0000259" key="9">
    <source>
        <dbReference type="Pfam" id="PF09762"/>
    </source>
</evidence>
<feature type="compositionally biased region" description="Polar residues" evidence="8">
    <location>
        <begin position="357"/>
        <end position="367"/>
    </location>
</feature>
<dbReference type="Proteomes" id="UP000823674">
    <property type="component" value="Chromosome A01"/>
</dbReference>
<proteinExistence type="predicted"/>
<keyword evidence="6" id="KW-0539">Nucleus</keyword>
<accession>A0ABQ7NQC5</accession>
<dbReference type="SUPFAM" id="SSF50978">
    <property type="entry name" value="WD40 repeat-like"/>
    <property type="match status" value="1"/>
</dbReference>
<keyword evidence="4" id="KW-0805">Transcription regulation</keyword>
<dbReference type="InterPro" id="IPR015943">
    <property type="entry name" value="WD40/YVTN_repeat-like_dom_sf"/>
</dbReference>
<feature type="compositionally biased region" description="Polar residues" evidence="8">
    <location>
        <begin position="319"/>
        <end position="338"/>
    </location>
</feature>
<keyword evidence="3" id="KW-0677">Repeat</keyword>
<dbReference type="CDD" id="cd00200">
    <property type="entry name" value="WD40"/>
    <property type="match status" value="1"/>
</dbReference>
<protein>
    <recommendedName>
        <fullName evidence="9">CCDC93 coiled-coil domain-containing protein</fullName>
    </recommendedName>
</protein>
<name>A0ABQ7NQC5_BRACM</name>
<feature type="repeat" description="WD" evidence="7">
    <location>
        <begin position="580"/>
        <end position="622"/>
    </location>
</feature>
<feature type="compositionally biased region" description="Gly residues" evidence="8">
    <location>
        <begin position="340"/>
        <end position="353"/>
    </location>
</feature>
<feature type="region of interest" description="Disordered" evidence="8">
    <location>
        <begin position="109"/>
        <end position="128"/>
    </location>
</feature>
<feature type="domain" description="CCDC93 coiled-coil" evidence="9">
    <location>
        <begin position="820"/>
        <end position="958"/>
    </location>
</feature>
<dbReference type="Gene3D" id="2.130.10.10">
    <property type="entry name" value="YVTN repeat-like/Quinoprotein amine dehydrogenase"/>
    <property type="match status" value="2"/>
</dbReference>
<dbReference type="Pfam" id="PF00400">
    <property type="entry name" value="WD40"/>
    <property type="match status" value="5"/>
</dbReference>
<dbReference type="EMBL" id="JADBGQ010000001">
    <property type="protein sequence ID" value="KAG5412963.1"/>
    <property type="molecule type" value="Genomic_DNA"/>
</dbReference>
<feature type="region of interest" description="Disordered" evidence="8">
    <location>
        <begin position="319"/>
        <end position="427"/>
    </location>
</feature>
<dbReference type="InterPro" id="IPR019159">
    <property type="entry name" value="CCDC93_CC"/>
</dbReference>
<evidence type="ECO:0000256" key="1">
    <source>
        <dbReference type="ARBA" id="ARBA00004123"/>
    </source>
</evidence>
<feature type="repeat" description="WD" evidence="7">
    <location>
        <begin position="495"/>
        <end position="536"/>
    </location>
</feature>
<evidence type="ECO:0000313" key="10">
    <source>
        <dbReference type="EMBL" id="KAG5412963.1"/>
    </source>
</evidence>
<dbReference type="PROSITE" id="PS50082">
    <property type="entry name" value="WD_REPEATS_2"/>
    <property type="match status" value="4"/>
</dbReference>